<gene>
    <name evidence="2" type="ORF">AHIS1636_21250</name>
</gene>
<dbReference type="EMBL" id="BRVS01000008">
    <property type="protein sequence ID" value="GLB67685.1"/>
    <property type="molecule type" value="Genomic_DNA"/>
</dbReference>
<dbReference type="RefSeq" id="WP_264795791.1">
    <property type="nucleotide sequence ID" value="NZ_BRVS01000008.1"/>
</dbReference>
<evidence type="ECO:0000313" key="3">
    <source>
        <dbReference type="Proteomes" id="UP001209654"/>
    </source>
</evidence>
<dbReference type="PANTHER" id="PTHR48079:SF6">
    <property type="entry name" value="NAD(P)-BINDING DOMAIN-CONTAINING PROTEIN-RELATED"/>
    <property type="match status" value="1"/>
</dbReference>
<dbReference type="InterPro" id="IPR008030">
    <property type="entry name" value="NmrA-like"/>
</dbReference>
<dbReference type="SUPFAM" id="SSF51735">
    <property type="entry name" value="NAD(P)-binding Rossmann-fold domains"/>
    <property type="match status" value="1"/>
</dbReference>
<dbReference type="Pfam" id="PF05368">
    <property type="entry name" value="NmrA"/>
    <property type="match status" value="1"/>
</dbReference>
<dbReference type="InterPro" id="IPR021295">
    <property type="entry name" value="DUF2867"/>
</dbReference>
<protein>
    <submittedName>
        <fullName evidence="2">NAD-dependent dehydratase</fullName>
    </submittedName>
</protein>
<evidence type="ECO:0000313" key="2">
    <source>
        <dbReference type="EMBL" id="GLB67685.1"/>
    </source>
</evidence>
<sequence length="500" mass="54414">MTQRVLVTGATGYIGGRLVPRLLEAGYTVRVLVRSPSKLNAVPWRDDVEIAEGDLGDAEAAAKACEGVETFFYLVHSMGSGAGFEQKELAMARTVAEAAARSGVKRIVYLGGLHPEGVELSRHMRSRTAVGRVLLEGEVPAVVFQAGVVIGSGSASFEMIRHLTENLPVMPAPSWVRRKIEPIAIRDVLHYLVHAPQLPEGLNRTFDIGSREVLTYAGIMYGYGHQAGLTRRKVFSLPVPAPKLAGWWVALTTPIPHSMAVPLVESLQHDAVAAEHDIDGYIPQPDGGLTGYRKAVELALGKMAAGEVETSWTNASQAPPSDPLPSDPEWAGRTVFVDERTRSTDVAPEHVWRVIEGIGGANGWYSWPAAWAIRGVLDKLVGGAGHNRGRRHGDRLSVGEAVDWWRVEAMEDSPEGKVLRLHAEMKVPGQAWLELSALPDGAGTTYRQRAIYFPTGLSGKLYWWIVLPFHGLIFPSMARNIIQRAAAYQSSSIVTKKPVT</sequence>
<comment type="caution">
    <text evidence="2">The sequence shown here is derived from an EMBL/GenBank/DDBJ whole genome shotgun (WGS) entry which is preliminary data.</text>
</comment>
<proteinExistence type="predicted"/>
<dbReference type="SUPFAM" id="SSF55961">
    <property type="entry name" value="Bet v1-like"/>
    <property type="match status" value="1"/>
</dbReference>
<feature type="domain" description="NmrA-like" evidence="1">
    <location>
        <begin position="1"/>
        <end position="109"/>
    </location>
</feature>
<evidence type="ECO:0000259" key="1">
    <source>
        <dbReference type="Pfam" id="PF05368"/>
    </source>
</evidence>
<reference evidence="2 3" key="1">
    <citation type="journal article" date="2023" name="Int. J. Syst. Evol. Microbiol.">
        <title>Arthrobacter mangrovi sp. nov., an actinobacterium isolated from the rhizosphere of a mangrove.</title>
        <authorList>
            <person name="Hamada M."/>
            <person name="Saitou S."/>
            <person name="Enomoto N."/>
            <person name="Nanri K."/>
            <person name="Hidaka K."/>
            <person name="Miura T."/>
            <person name="Tamura T."/>
        </authorList>
    </citation>
    <scope>NUCLEOTIDE SEQUENCE [LARGE SCALE GENOMIC DNA]</scope>
    <source>
        <strain evidence="2 3">NBRC 112813</strain>
    </source>
</reference>
<dbReference type="Proteomes" id="UP001209654">
    <property type="component" value="Unassembled WGS sequence"/>
</dbReference>
<keyword evidence="3" id="KW-1185">Reference proteome</keyword>
<dbReference type="InterPro" id="IPR036291">
    <property type="entry name" value="NAD(P)-bd_dom_sf"/>
</dbReference>
<dbReference type="Pfam" id="PF11066">
    <property type="entry name" value="DUF2867"/>
    <property type="match status" value="1"/>
</dbReference>
<accession>A0ABQ5MUM1</accession>
<name>A0ABQ5MUM1_9MICC</name>
<organism evidence="2 3">
    <name type="scientific">Arthrobacter mangrovi</name>
    <dbReference type="NCBI Taxonomy" id="2966350"/>
    <lineage>
        <taxon>Bacteria</taxon>
        <taxon>Bacillati</taxon>
        <taxon>Actinomycetota</taxon>
        <taxon>Actinomycetes</taxon>
        <taxon>Micrococcales</taxon>
        <taxon>Micrococcaceae</taxon>
        <taxon>Arthrobacter</taxon>
    </lineage>
</organism>
<dbReference type="PANTHER" id="PTHR48079">
    <property type="entry name" value="PROTEIN YEEZ"/>
    <property type="match status" value="1"/>
</dbReference>
<dbReference type="Gene3D" id="3.40.50.720">
    <property type="entry name" value="NAD(P)-binding Rossmann-like Domain"/>
    <property type="match status" value="1"/>
</dbReference>
<dbReference type="InterPro" id="IPR051783">
    <property type="entry name" value="NAD(P)-dependent_oxidoreduct"/>
</dbReference>